<name>M1DDI1_SOLTU</name>
<accession>M1DDI1</accession>
<organism evidence="2 3">
    <name type="scientific">Solanum tuberosum</name>
    <name type="common">Potato</name>
    <dbReference type="NCBI Taxonomy" id="4113"/>
    <lineage>
        <taxon>Eukaryota</taxon>
        <taxon>Viridiplantae</taxon>
        <taxon>Streptophyta</taxon>
        <taxon>Embryophyta</taxon>
        <taxon>Tracheophyta</taxon>
        <taxon>Spermatophyta</taxon>
        <taxon>Magnoliopsida</taxon>
        <taxon>eudicotyledons</taxon>
        <taxon>Gunneridae</taxon>
        <taxon>Pentapetalae</taxon>
        <taxon>asterids</taxon>
        <taxon>lamiids</taxon>
        <taxon>Solanales</taxon>
        <taxon>Solanaceae</taxon>
        <taxon>Solanoideae</taxon>
        <taxon>Solaneae</taxon>
        <taxon>Solanum</taxon>
    </lineage>
</organism>
<dbReference type="AlphaFoldDB" id="M1DDI1"/>
<dbReference type="EnsemblPlants" id="PGSC0003DMT400087282">
    <property type="protein sequence ID" value="PGSC0003DMT400087282"/>
    <property type="gene ID" value="PGSC0003DMG400036853"/>
</dbReference>
<dbReference type="InParanoid" id="M1DDI1"/>
<proteinExistence type="predicted"/>
<protein>
    <submittedName>
        <fullName evidence="2">Late blight resistance protein</fullName>
    </submittedName>
</protein>
<evidence type="ECO:0000313" key="3">
    <source>
        <dbReference type="Proteomes" id="UP000011115"/>
    </source>
</evidence>
<evidence type="ECO:0000256" key="1">
    <source>
        <dbReference type="SAM" id="MobiDB-lite"/>
    </source>
</evidence>
<dbReference type="HOGENOM" id="CLU_1423767_0_0_1"/>
<sequence>MKNRGAGDPGALLANAMRRSTGVVRSDEPSRVNISKRASVSTTHSAHQSHNASTHVAPQSGYTISTPTVEKELGRPVAVAEMFKVTHVKKSTNPTVSSHTRTFHVLMPVDLHLMTMQTQVPRISIQHAVDTVEHSRRHYPLDQWLHELVSIEVPRLMVGSQLSVSLQPFPLSSSAIFFLSDSLFPAEVAVQ</sequence>
<evidence type="ECO:0000313" key="2">
    <source>
        <dbReference type="EnsemblPlants" id="PGSC0003DMT400087282"/>
    </source>
</evidence>
<dbReference type="PaxDb" id="4113-PGSC0003DMT400087282"/>
<feature type="compositionally biased region" description="Polar residues" evidence="1">
    <location>
        <begin position="32"/>
        <end position="62"/>
    </location>
</feature>
<feature type="region of interest" description="Disordered" evidence="1">
    <location>
        <begin position="1"/>
        <end position="62"/>
    </location>
</feature>
<dbReference type="Gramene" id="PGSC0003DMT400087282">
    <property type="protein sequence ID" value="PGSC0003DMT400087282"/>
    <property type="gene ID" value="PGSC0003DMG400036853"/>
</dbReference>
<reference evidence="3" key="1">
    <citation type="journal article" date="2011" name="Nature">
        <title>Genome sequence and analysis of the tuber crop potato.</title>
        <authorList>
            <consortium name="The Potato Genome Sequencing Consortium"/>
        </authorList>
    </citation>
    <scope>NUCLEOTIDE SEQUENCE [LARGE SCALE GENOMIC DNA]</scope>
    <source>
        <strain evidence="3">cv. DM1-3 516 R44</strain>
    </source>
</reference>
<keyword evidence="3" id="KW-1185">Reference proteome</keyword>
<dbReference type="Proteomes" id="UP000011115">
    <property type="component" value="Unassembled WGS sequence"/>
</dbReference>
<reference evidence="2" key="2">
    <citation type="submission" date="2015-06" db="UniProtKB">
        <authorList>
            <consortium name="EnsemblPlants"/>
        </authorList>
    </citation>
    <scope>IDENTIFICATION</scope>
    <source>
        <strain evidence="2">DM1-3 516 R44</strain>
    </source>
</reference>